<evidence type="ECO:0000259" key="2">
    <source>
        <dbReference type="Pfam" id="PF12873"/>
    </source>
</evidence>
<evidence type="ECO:0000313" key="3">
    <source>
        <dbReference type="EMBL" id="MBA9007652.1"/>
    </source>
</evidence>
<dbReference type="Proteomes" id="UP000539313">
    <property type="component" value="Unassembled WGS sequence"/>
</dbReference>
<evidence type="ECO:0000313" key="4">
    <source>
        <dbReference type="Proteomes" id="UP000539313"/>
    </source>
</evidence>
<name>A0A7W3RC27_9ACTN</name>
<dbReference type="EMBL" id="JACJII010000001">
    <property type="protein sequence ID" value="MBA9007652.1"/>
    <property type="molecule type" value="Genomic_DNA"/>
</dbReference>
<organism evidence="3 4">
    <name type="scientific">Thermomonospora cellulosilytica</name>
    <dbReference type="NCBI Taxonomy" id="1411118"/>
    <lineage>
        <taxon>Bacteria</taxon>
        <taxon>Bacillati</taxon>
        <taxon>Actinomycetota</taxon>
        <taxon>Actinomycetes</taxon>
        <taxon>Streptosporangiales</taxon>
        <taxon>Thermomonosporaceae</taxon>
        <taxon>Thermomonospora</taxon>
    </lineage>
</organism>
<dbReference type="AlphaFoldDB" id="A0A7W3RC27"/>
<dbReference type="Pfam" id="PF12873">
    <property type="entry name" value="DUF3825"/>
    <property type="match status" value="1"/>
</dbReference>
<evidence type="ECO:0000256" key="1">
    <source>
        <dbReference type="SAM" id="MobiDB-lite"/>
    </source>
</evidence>
<feature type="region of interest" description="Disordered" evidence="1">
    <location>
        <begin position="1"/>
        <end position="95"/>
    </location>
</feature>
<reference evidence="3 4" key="1">
    <citation type="submission" date="2020-08" db="EMBL/GenBank/DDBJ databases">
        <title>Sequencing the genomes of 1000 actinobacteria strains.</title>
        <authorList>
            <person name="Klenk H.-P."/>
        </authorList>
    </citation>
    <scope>NUCLEOTIDE SEQUENCE [LARGE SCALE GENOMIC DNA]</scope>
    <source>
        <strain evidence="3 4">DSM 45823</strain>
    </source>
</reference>
<sequence length="365" mass="39184">MTLHESKPTAYPDFGRAGGRPPFGGTGTGTSAQAPGARPATEEASAAPGGTDTRIPAGPTGSPPGGAGPLPATGGKHGYLGEAPTTIPQAPAGPVASRRALRALHKHASLGPLRSDDPAGAAGDDFFDLLARLAEPEDWGGRGGDGTWVLREYVECAFERLYQQRQIVTAAGGTHSVFNTGLVTPQQEAIYGLFVPSRDPDGAPWQLQGWYPESERELQDRFSELPRAATYADDPAELVYDWRRDLVVTPRHLLESPENLAVLPAPLNSNPYQAGLVLEGAVRRAEARVRRDYRAAVPCWDPAAEEVRLLVPLSLTTPETVDTALVVTREEGQNVYRGQALLALDTAYARARQLARPHDWLRPRS</sequence>
<comment type="caution">
    <text evidence="3">The sequence shown here is derived from an EMBL/GenBank/DDBJ whole genome shotgun (WGS) entry which is preliminary data.</text>
</comment>
<accession>A0A7W3RC27</accession>
<dbReference type="RefSeq" id="WP_182708154.1">
    <property type="nucleotide sequence ID" value="NZ_JACJII010000001.1"/>
</dbReference>
<feature type="compositionally biased region" description="Gly residues" evidence="1">
    <location>
        <begin position="16"/>
        <end position="28"/>
    </location>
</feature>
<protein>
    <recommendedName>
        <fullName evidence="2">DUF3825 domain-containing protein</fullName>
    </recommendedName>
</protein>
<feature type="domain" description="DUF3825" evidence="2">
    <location>
        <begin position="130"/>
        <end position="360"/>
    </location>
</feature>
<keyword evidence="4" id="KW-1185">Reference proteome</keyword>
<proteinExistence type="predicted"/>
<gene>
    <name evidence="3" type="ORF">HNR21_006534</name>
</gene>
<dbReference type="InterPro" id="IPR024437">
    <property type="entry name" value="DUF3825"/>
</dbReference>